<evidence type="ECO:0000256" key="1">
    <source>
        <dbReference type="SAM" id="MobiDB-lite"/>
    </source>
</evidence>
<organism evidence="2 3">
    <name type="scientific">Actinokineospora soli</name>
    <dbReference type="NCBI Taxonomy" id="1048753"/>
    <lineage>
        <taxon>Bacteria</taxon>
        <taxon>Bacillati</taxon>
        <taxon>Actinomycetota</taxon>
        <taxon>Actinomycetes</taxon>
        <taxon>Pseudonocardiales</taxon>
        <taxon>Pseudonocardiaceae</taxon>
        <taxon>Actinokineospora</taxon>
    </lineage>
</organism>
<feature type="compositionally biased region" description="Polar residues" evidence="1">
    <location>
        <begin position="39"/>
        <end position="54"/>
    </location>
</feature>
<accession>A0ABW2TQ24</accession>
<evidence type="ECO:0000313" key="3">
    <source>
        <dbReference type="Proteomes" id="UP001596512"/>
    </source>
</evidence>
<gene>
    <name evidence="2" type="ORF">ACFQV2_22175</name>
</gene>
<keyword evidence="3" id="KW-1185">Reference proteome</keyword>
<sequence>MPRHPAQVGAPPQGRTVISMAGVRAASAPMRPGIGKLNRSPSTADRTAVRQSSGGAPVAGSVITRTQ</sequence>
<proteinExistence type="predicted"/>
<dbReference type="Proteomes" id="UP001596512">
    <property type="component" value="Unassembled WGS sequence"/>
</dbReference>
<comment type="caution">
    <text evidence="2">The sequence shown here is derived from an EMBL/GenBank/DDBJ whole genome shotgun (WGS) entry which is preliminary data.</text>
</comment>
<reference evidence="3" key="1">
    <citation type="journal article" date="2019" name="Int. J. Syst. Evol. Microbiol.">
        <title>The Global Catalogue of Microorganisms (GCM) 10K type strain sequencing project: providing services to taxonomists for standard genome sequencing and annotation.</title>
        <authorList>
            <consortium name="The Broad Institute Genomics Platform"/>
            <consortium name="The Broad Institute Genome Sequencing Center for Infectious Disease"/>
            <person name="Wu L."/>
            <person name="Ma J."/>
        </authorList>
    </citation>
    <scope>NUCLEOTIDE SEQUENCE [LARGE SCALE GENOMIC DNA]</scope>
    <source>
        <strain evidence="3">JCM 17695</strain>
    </source>
</reference>
<protein>
    <submittedName>
        <fullName evidence="2">Uncharacterized protein</fullName>
    </submittedName>
</protein>
<feature type="region of interest" description="Disordered" evidence="1">
    <location>
        <begin position="27"/>
        <end position="67"/>
    </location>
</feature>
<dbReference type="EMBL" id="JBHTEY010000004">
    <property type="protein sequence ID" value="MFC7615789.1"/>
    <property type="molecule type" value="Genomic_DNA"/>
</dbReference>
<name>A0ABW2TQ24_9PSEU</name>
<evidence type="ECO:0000313" key="2">
    <source>
        <dbReference type="EMBL" id="MFC7615789.1"/>
    </source>
</evidence>